<comment type="caution">
    <text evidence="2">The sequence shown here is derived from an EMBL/GenBank/DDBJ whole genome shotgun (WGS) entry which is preliminary data.</text>
</comment>
<feature type="compositionally biased region" description="Basic and acidic residues" evidence="1">
    <location>
        <begin position="225"/>
        <end position="240"/>
    </location>
</feature>
<feature type="compositionally biased region" description="Polar residues" evidence="1">
    <location>
        <begin position="246"/>
        <end position="266"/>
    </location>
</feature>
<protein>
    <submittedName>
        <fullName evidence="2">Uncharacterized protein</fullName>
    </submittedName>
</protein>
<feature type="compositionally biased region" description="Basic and acidic residues" evidence="1">
    <location>
        <begin position="323"/>
        <end position="356"/>
    </location>
</feature>
<feature type="region of interest" description="Disordered" evidence="1">
    <location>
        <begin position="189"/>
        <end position="430"/>
    </location>
</feature>
<evidence type="ECO:0000313" key="3">
    <source>
        <dbReference type="Proteomes" id="UP001244011"/>
    </source>
</evidence>
<feature type="compositionally biased region" description="Basic and acidic residues" evidence="1">
    <location>
        <begin position="189"/>
        <end position="216"/>
    </location>
</feature>
<feature type="compositionally biased region" description="Polar residues" evidence="1">
    <location>
        <begin position="11"/>
        <end position="27"/>
    </location>
</feature>
<dbReference type="AlphaFoldDB" id="A0AAJ0FKG5"/>
<feature type="compositionally biased region" description="Basic residues" evidence="1">
    <location>
        <begin position="410"/>
        <end position="420"/>
    </location>
</feature>
<dbReference type="RefSeq" id="XP_060287794.1">
    <property type="nucleotide sequence ID" value="XM_060429549.1"/>
</dbReference>
<proteinExistence type="predicted"/>
<accession>A0AAJ0FKG5</accession>
<dbReference type="Proteomes" id="UP001244011">
    <property type="component" value="Unassembled WGS sequence"/>
</dbReference>
<organism evidence="2 3">
    <name type="scientific">Phialemonium atrogriseum</name>
    <dbReference type="NCBI Taxonomy" id="1093897"/>
    <lineage>
        <taxon>Eukaryota</taxon>
        <taxon>Fungi</taxon>
        <taxon>Dikarya</taxon>
        <taxon>Ascomycota</taxon>
        <taxon>Pezizomycotina</taxon>
        <taxon>Sordariomycetes</taxon>
        <taxon>Sordariomycetidae</taxon>
        <taxon>Cephalothecales</taxon>
        <taxon>Cephalothecaceae</taxon>
        <taxon>Phialemonium</taxon>
    </lineage>
</organism>
<keyword evidence="3" id="KW-1185">Reference proteome</keyword>
<feature type="compositionally biased region" description="Basic residues" evidence="1">
    <location>
        <begin position="1"/>
        <end position="10"/>
    </location>
</feature>
<feature type="region of interest" description="Disordered" evidence="1">
    <location>
        <begin position="1"/>
        <end position="59"/>
    </location>
</feature>
<feature type="compositionally biased region" description="Basic and acidic residues" evidence="1">
    <location>
        <begin position="29"/>
        <end position="41"/>
    </location>
</feature>
<name>A0AAJ0FKG5_9PEZI</name>
<dbReference type="EMBL" id="MU838998">
    <property type="protein sequence ID" value="KAK1771581.1"/>
    <property type="molecule type" value="Genomic_DNA"/>
</dbReference>
<feature type="compositionally biased region" description="Basic and acidic residues" evidence="1">
    <location>
        <begin position="294"/>
        <end position="316"/>
    </location>
</feature>
<dbReference type="GeneID" id="85312736"/>
<gene>
    <name evidence="2" type="ORF">QBC33DRAFT_554744</name>
</gene>
<sequence>MQDHKSRPRHQQTPATIASQQHPTPNESQDDHVPAPDERTGDSPGTEELPKAQSENVANSDCNDELQEDFDMIFAEHPTKAADPVGIPLPHEYTDCPTIPPAYDATCIKSSFLREDNQKEFCQSIHGSIGWDFEHDPVFKRYPGMIVRMFPGYDHGYFTYAAPVRHPASAPIKLPPPFRICREALDERKERQVSLQIDRDRSIDHSKGRGGQDRNGYHRTPSRSGKRDLDDSCVSEDRASKRPRVSPNQVTTPSRSCQSSAQQATPQAKPIPDHDGWSPEAEESVTSGNGAGDVKLHRPPDRPDDQPTPSHQERGGRPHSSNLRHDSGYHSEQPQDKPRSSRRESESGWRREEWSYPRRHSHSRSPVGRSSRRSSPEDCGGRGRSNSPLTALEAELLGLSHPSESQPKKPTLKKPAKRQVKVASAFSRRW</sequence>
<evidence type="ECO:0000256" key="1">
    <source>
        <dbReference type="SAM" id="MobiDB-lite"/>
    </source>
</evidence>
<reference evidence="2" key="1">
    <citation type="submission" date="2023-06" db="EMBL/GenBank/DDBJ databases">
        <title>Genome-scale phylogeny and comparative genomics of the fungal order Sordariales.</title>
        <authorList>
            <consortium name="Lawrence Berkeley National Laboratory"/>
            <person name="Hensen N."/>
            <person name="Bonometti L."/>
            <person name="Westerberg I."/>
            <person name="Brannstrom I.O."/>
            <person name="Guillou S."/>
            <person name="Cros-Aarteil S."/>
            <person name="Calhoun S."/>
            <person name="Haridas S."/>
            <person name="Kuo A."/>
            <person name="Mondo S."/>
            <person name="Pangilinan J."/>
            <person name="Riley R."/>
            <person name="Labutti K."/>
            <person name="Andreopoulos B."/>
            <person name="Lipzen A."/>
            <person name="Chen C."/>
            <person name="Yanf M."/>
            <person name="Daum C."/>
            <person name="Ng V."/>
            <person name="Clum A."/>
            <person name="Steindorff A."/>
            <person name="Ohm R."/>
            <person name="Martin F."/>
            <person name="Silar P."/>
            <person name="Natvig D."/>
            <person name="Lalanne C."/>
            <person name="Gautier V."/>
            <person name="Ament-Velasquez S.L."/>
            <person name="Kruys A."/>
            <person name="Hutchinson M.I."/>
            <person name="Powell A.J."/>
            <person name="Barry K."/>
            <person name="Miller A.N."/>
            <person name="Grigoriev I.V."/>
            <person name="Debuchy R."/>
            <person name="Gladieux P."/>
            <person name="Thoren M.H."/>
            <person name="Johannesson H."/>
        </authorList>
    </citation>
    <scope>NUCLEOTIDE SEQUENCE</scope>
    <source>
        <strain evidence="2">8032-3</strain>
    </source>
</reference>
<evidence type="ECO:0000313" key="2">
    <source>
        <dbReference type="EMBL" id="KAK1771581.1"/>
    </source>
</evidence>